<dbReference type="Proteomes" id="UP000789901">
    <property type="component" value="Unassembled WGS sequence"/>
</dbReference>
<gene>
    <name evidence="1" type="ORF">GMARGA_LOCUS33768</name>
</gene>
<accession>A0ABN7WQI3</accession>
<organism evidence="1 2">
    <name type="scientific">Gigaspora margarita</name>
    <dbReference type="NCBI Taxonomy" id="4874"/>
    <lineage>
        <taxon>Eukaryota</taxon>
        <taxon>Fungi</taxon>
        <taxon>Fungi incertae sedis</taxon>
        <taxon>Mucoromycota</taxon>
        <taxon>Glomeromycotina</taxon>
        <taxon>Glomeromycetes</taxon>
        <taxon>Diversisporales</taxon>
        <taxon>Gigasporaceae</taxon>
        <taxon>Gigaspora</taxon>
    </lineage>
</organism>
<feature type="non-terminal residue" evidence="1">
    <location>
        <position position="1"/>
    </location>
</feature>
<feature type="non-terminal residue" evidence="1">
    <location>
        <position position="68"/>
    </location>
</feature>
<dbReference type="EMBL" id="CAJVQB010057127">
    <property type="protein sequence ID" value="CAG8838019.1"/>
    <property type="molecule type" value="Genomic_DNA"/>
</dbReference>
<reference evidence="1 2" key="1">
    <citation type="submission" date="2021-06" db="EMBL/GenBank/DDBJ databases">
        <authorList>
            <person name="Kallberg Y."/>
            <person name="Tangrot J."/>
            <person name="Rosling A."/>
        </authorList>
    </citation>
    <scope>NUCLEOTIDE SEQUENCE [LARGE SCALE GENOMIC DNA]</scope>
    <source>
        <strain evidence="1 2">120-4 pot B 10/14</strain>
    </source>
</reference>
<evidence type="ECO:0000313" key="1">
    <source>
        <dbReference type="EMBL" id="CAG8838019.1"/>
    </source>
</evidence>
<evidence type="ECO:0000313" key="2">
    <source>
        <dbReference type="Proteomes" id="UP000789901"/>
    </source>
</evidence>
<name>A0ABN7WQI3_GIGMA</name>
<sequence>LCHLVELQIQNTENNIIPGSVNLLSLPEPITTEQSTSILDELDQFILVKHLTLEAIYHFESDVASVNL</sequence>
<keyword evidence="2" id="KW-1185">Reference proteome</keyword>
<comment type="caution">
    <text evidence="1">The sequence shown here is derived from an EMBL/GenBank/DDBJ whole genome shotgun (WGS) entry which is preliminary data.</text>
</comment>
<proteinExistence type="predicted"/>
<protein>
    <submittedName>
        <fullName evidence="1">5757_t:CDS:1</fullName>
    </submittedName>
</protein>